<evidence type="ECO:0000313" key="3">
    <source>
        <dbReference type="Proteomes" id="UP001238496"/>
    </source>
</evidence>
<dbReference type="Proteomes" id="UP001238496">
    <property type="component" value="Unassembled WGS sequence"/>
</dbReference>
<feature type="transmembrane region" description="Helical" evidence="1">
    <location>
        <begin position="6"/>
        <end position="24"/>
    </location>
</feature>
<keyword evidence="1" id="KW-0812">Transmembrane</keyword>
<keyword evidence="1" id="KW-1133">Transmembrane helix</keyword>
<proteinExistence type="predicted"/>
<name>A0ABU0G246_9HYPH</name>
<dbReference type="EMBL" id="JAUSUW010000001">
    <property type="protein sequence ID" value="MDQ0419405.1"/>
    <property type="molecule type" value="Genomic_DNA"/>
</dbReference>
<keyword evidence="1" id="KW-0472">Membrane</keyword>
<protein>
    <submittedName>
        <fullName evidence="2">Uncharacterized protein</fullName>
    </submittedName>
</protein>
<dbReference type="RefSeq" id="WP_307368782.1">
    <property type="nucleotide sequence ID" value="NZ_JAUSUW010000001.1"/>
</dbReference>
<organism evidence="2 3">
    <name type="scientific">Peteryoungia aggregata LMG 23059</name>
    <dbReference type="NCBI Taxonomy" id="1368425"/>
    <lineage>
        <taxon>Bacteria</taxon>
        <taxon>Pseudomonadati</taxon>
        <taxon>Pseudomonadota</taxon>
        <taxon>Alphaproteobacteria</taxon>
        <taxon>Hyphomicrobiales</taxon>
        <taxon>Rhizobiaceae</taxon>
        <taxon>Peteryoungia</taxon>
    </lineage>
</organism>
<evidence type="ECO:0000256" key="1">
    <source>
        <dbReference type="SAM" id="Phobius"/>
    </source>
</evidence>
<evidence type="ECO:0000313" key="2">
    <source>
        <dbReference type="EMBL" id="MDQ0419405.1"/>
    </source>
</evidence>
<keyword evidence="3" id="KW-1185">Reference proteome</keyword>
<accession>A0ABU0G246</accession>
<comment type="caution">
    <text evidence="2">The sequence shown here is derived from an EMBL/GenBank/DDBJ whole genome shotgun (WGS) entry which is preliminary data.</text>
</comment>
<gene>
    <name evidence="2" type="ORF">J2045_000415</name>
</gene>
<sequence>MLENHFGLIEAVFVFGLAVAFYIWQMRDLRKENEKAAARARQQKDEADGPTD</sequence>
<reference evidence="2 3" key="1">
    <citation type="submission" date="2023-07" db="EMBL/GenBank/DDBJ databases">
        <title>Genomic Encyclopedia of Type Strains, Phase IV (KMG-IV): sequencing the most valuable type-strain genomes for metagenomic binning, comparative biology and taxonomic classification.</title>
        <authorList>
            <person name="Goeker M."/>
        </authorList>
    </citation>
    <scope>NUCLEOTIDE SEQUENCE [LARGE SCALE GENOMIC DNA]</scope>
    <source>
        <strain evidence="2 3">DSM 1111</strain>
    </source>
</reference>